<evidence type="ECO:0000313" key="7">
    <source>
        <dbReference type="Proteomes" id="UP000284051"/>
    </source>
</evidence>
<evidence type="ECO:0000313" key="6">
    <source>
        <dbReference type="Proteomes" id="UP000283586"/>
    </source>
</evidence>
<sequence length="160" mass="17913">MPKKIIITTLIVLITIMFPVNLKASLIPKEISQNYIIYEDDNFFIESTTTIYFLNSPLSNDRSVSKNKSVQRTNTIKNKAGKTLASYTLSATFTYNGRTSSCTKTNYSTSTSNNAWYFSSATARKKDYIATGNFTLNKKKSTVKHTSTITISCDKNGNIQ</sequence>
<dbReference type="Proteomes" id="UP000284465">
    <property type="component" value="Unassembled WGS sequence"/>
</dbReference>
<dbReference type="Proteomes" id="UP000283586">
    <property type="component" value="Unassembled WGS sequence"/>
</dbReference>
<dbReference type="Proteomes" id="UP000284051">
    <property type="component" value="Unassembled WGS sequence"/>
</dbReference>
<dbReference type="EMBL" id="QRQN01000002">
    <property type="protein sequence ID" value="RHN11518.1"/>
    <property type="molecule type" value="Genomic_DNA"/>
</dbReference>
<dbReference type="EMBL" id="QRID01000001">
    <property type="protein sequence ID" value="RHG30821.1"/>
    <property type="molecule type" value="Genomic_DNA"/>
</dbReference>
<dbReference type="RefSeq" id="WP_118488158.1">
    <property type="nucleotide sequence ID" value="NZ_CACRUM010000062.1"/>
</dbReference>
<evidence type="ECO:0000313" key="4">
    <source>
        <dbReference type="EMBL" id="RHN11518.1"/>
    </source>
</evidence>
<organism evidence="4 6">
    <name type="scientific">Roseburia intestinalis</name>
    <dbReference type="NCBI Taxonomy" id="166486"/>
    <lineage>
        <taxon>Bacteria</taxon>
        <taxon>Bacillati</taxon>
        <taxon>Bacillota</taxon>
        <taxon>Clostridia</taxon>
        <taxon>Lachnospirales</taxon>
        <taxon>Lachnospiraceae</taxon>
        <taxon>Roseburia</taxon>
    </lineage>
</organism>
<dbReference type="AlphaFoldDB" id="A0A3R6KA69"/>
<evidence type="ECO:0000313" key="3">
    <source>
        <dbReference type="EMBL" id="RHG30821.1"/>
    </source>
</evidence>
<accession>A0A3R6KA69</accession>
<dbReference type="Proteomes" id="UP000283513">
    <property type="component" value="Unassembled WGS sequence"/>
</dbReference>
<evidence type="ECO:0000313" key="1">
    <source>
        <dbReference type="EMBL" id="RHA68729.1"/>
    </source>
</evidence>
<evidence type="ECO:0000313" key="2">
    <source>
        <dbReference type="EMBL" id="RHC17450.1"/>
    </source>
</evidence>
<comment type="caution">
    <text evidence="4">The sequence shown here is derived from an EMBL/GenBank/DDBJ whole genome shotgun (WGS) entry which is preliminary data.</text>
</comment>
<dbReference type="EMBL" id="QSHO01000006">
    <property type="protein sequence ID" value="RHC17450.1"/>
    <property type="molecule type" value="Genomic_DNA"/>
</dbReference>
<evidence type="ECO:0000313" key="8">
    <source>
        <dbReference type="Proteomes" id="UP000284465"/>
    </source>
</evidence>
<evidence type="ECO:0008006" key="9">
    <source>
        <dbReference type="Google" id="ProtNLM"/>
    </source>
</evidence>
<dbReference type="EMBL" id="QSFP01000004">
    <property type="protein sequence ID" value="RHA68729.1"/>
    <property type="molecule type" value="Genomic_DNA"/>
</dbReference>
<proteinExistence type="predicted"/>
<protein>
    <recommendedName>
        <fullName evidence="9">DUF5626 domain-containing protein</fullName>
    </recommendedName>
</protein>
<reference evidence="5 6" key="1">
    <citation type="submission" date="2018-08" db="EMBL/GenBank/DDBJ databases">
        <title>A genome reference for cultivated species of the human gut microbiota.</title>
        <authorList>
            <person name="Zou Y."/>
            <person name="Xue W."/>
            <person name="Luo G."/>
        </authorList>
    </citation>
    <scope>NUCLEOTIDE SEQUENCE [LARGE SCALE GENOMIC DNA]</scope>
    <source>
        <strain evidence="4 6">AF31-21AC</strain>
        <strain evidence="3 7">AM22-21LB</strain>
        <strain evidence="2 5">AM37-1AC</strain>
        <strain evidence="1 8">AM43-11</strain>
    </source>
</reference>
<name>A0A3R6KA69_9FIRM</name>
<gene>
    <name evidence="3" type="ORF">DW264_00820</name>
    <name evidence="2" type="ORF">DW856_08155</name>
    <name evidence="1" type="ORF">DW927_05465</name>
    <name evidence="4" type="ORF">DWZ31_02700</name>
</gene>
<evidence type="ECO:0000313" key="5">
    <source>
        <dbReference type="Proteomes" id="UP000283513"/>
    </source>
</evidence>